<dbReference type="Proteomes" id="UP000255317">
    <property type="component" value="Unassembled WGS sequence"/>
</dbReference>
<keyword evidence="2" id="KW-1185">Reference proteome</keyword>
<evidence type="ECO:0000313" key="2">
    <source>
        <dbReference type="Proteomes" id="UP000255317"/>
    </source>
</evidence>
<comment type="caution">
    <text evidence="1">The sequence shown here is derived from an EMBL/GenBank/DDBJ whole genome shotgun (WGS) entry which is preliminary data.</text>
</comment>
<gene>
    <name evidence="1" type="ORF">C8D94_105173</name>
</gene>
<accession>A0A370Q7J4</accession>
<dbReference type="OrthoDB" id="4868247at2"/>
<dbReference type="Pfam" id="PF14345">
    <property type="entry name" value="GDYXXLXY"/>
    <property type="match status" value="1"/>
</dbReference>
<dbReference type="InterPro" id="IPR025833">
    <property type="entry name" value="GDYXXLXY"/>
</dbReference>
<dbReference type="EMBL" id="QRAO01000005">
    <property type="protein sequence ID" value="RDK84327.1"/>
    <property type="molecule type" value="Genomic_DNA"/>
</dbReference>
<dbReference type="RefSeq" id="WP_115124485.1">
    <property type="nucleotide sequence ID" value="NZ_QRAO01000005.1"/>
</dbReference>
<dbReference type="AlphaFoldDB" id="A0A370Q7J4"/>
<evidence type="ECO:0000313" key="1">
    <source>
        <dbReference type="EMBL" id="RDK84327.1"/>
    </source>
</evidence>
<protein>
    <submittedName>
        <fullName evidence="1">Putative membrane-anchored protein</fullName>
    </submittedName>
</protein>
<organism evidence="1 2">
    <name type="scientific">Marinirhabdus gelatinilytica</name>
    <dbReference type="NCBI Taxonomy" id="1703343"/>
    <lineage>
        <taxon>Bacteria</taxon>
        <taxon>Pseudomonadati</taxon>
        <taxon>Bacteroidota</taxon>
        <taxon>Flavobacteriia</taxon>
        <taxon>Flavobacteriales</taxon>
        <taxon>Flavobacteriaceae</taxon>
    </lineage>
</organism>
<name>A0A370Q7J4_9FLAO</name>
<sequence>MNKLFISIGFAVMVLAQWFVPGKMILDQERVLAEGTSYKFRTRPIDPSDPLRGKYITLSYEMNKAKWIGEAPVNWKDNVYVYLKKDKNGFAQATQASNKPLKTDQEYVVAQGYGVYNDSINFQLSFTRFYMEESKAYPAELAVQQAASDSLLDNCYGLVFIKNGSAVLENVFVNDTPIKEYVEEGQQKNANL</sequence>
<proteinExistence type="predicted"/>
<reference evidence="1 2" key="1">
    <citation type="submission" date="2018-07" db="EMBL/GenBank/DDBJ databases">
        <title>Genomic Encyclopedia of Type Strains, Phase IV (KMG-IV): sequencing the most valuable type-strain genomes for metagenomic binning, comparative biology and taxonomic classification.</title>
        <authorList>
            <person name="Goeker M."/>
        </authorList>
    </citation>
    <scope>NUCLEOTIDE SEQUENCE [LARGE SCALE GENOMIC DNA]</scope>
    <source>
        <strain evidence="1 2">DSM 101478</strain>
    </source>
</reference>